<dbReference type="InterPro" id="IPR000477">
    <property type="entry name" value="RT_dom"/>
</dbReference>
<accession>A0A814I127</accession>
<gene>
    <name evidence="4" type="ORF">OXX778_LOCUS17169</name>
</gene>
<dbReference type="EMBL" id="CAJNOC010004301">
    <property type="protein sequence ID" value="CAF1016751.1"/>
    <property type="molecule type" value="Genomic_DNA"/>
</dbReference>
<dbReference type="Proteomes" id="UP000663879">
    <property type="component" value="Unassembled WGS sequence"/>
</dbReference>
<protein>
    <recommendedName>
        <fullName evidence="3">Reverse transcriptase domain-containing protein</fullName>
    </recommendedName>
</protein>
<dbReference type="OrthoDB" id="10014409at2759"/>
<feature type="non-terminal residue" evidence="4">
    <location>
        <position position="1"/>
    </location>
</feature>
<evidence type="ECO:0000256" key="1">
    <source>
        <dbReference type="SAM" id="Coils"/>
    </source>
</evidence>
<dbReference type="PANTHER" id="PTHR19446">
    <property type="entry name" value="REVERSE TRANSCRIPTASES"/>
    <property type="match status" value="1"/>
</dbReference>
<name>A0A814I127_9BILA</name>
<dbReference type="AlphaFoldDB" id="A0A814I127"/>
<comment type="caution">
    <text evidence="4">The sequence shown here is derived from an EMBL/GenBank/DDBJ whole genome shotgun (WGS) entry which is preliminary data.</text>
</comment>
<keyword evidence="5" id="KW-1185">Reference proteome</keyword>
<evidence type="ECO:0000259" key="3">
    <source>
        <dbReference type="PROSITE" id="PS50878"/>
    </source>
</evidence>
<dbReference type="Pfam" id="PF00078">
    <property type="entry name" value="RVT_1"/>
    <property type="match status" value="1"/>
</dbReference>
<feature type="domain" description="Reverse transcriptase" evidence="3">
    <location>
        <begin position="227"/>
        <end position="365"/>
    </location>
</feature>
<sequence length="365" mass="41964">MSGNSITNTPQHAYSVAVTQLSETSKRSRVNTSPSSRPEKIVDLSEKITELTDRVKLLENELKEVKYKASNFDFQEGQHHQQQQLEQQTKGKVMNSWVSVANRALLASRMKEIEEREMSNSNSNRPPPILIQLHSDGDRPVILKASKELRRPNDSEQERVKSDVNNYYESIRDKVFDEIFTCSDLIYEINKLEYGKAPGYDFVVNEMVINAKDSPMFIQILVTFFNSIISYGYFPKNFNTSLLTPIPKKGISKTPFDFRPISVSEISKNQFGYKKLTSCKHAYYLVNEVVHFYTSGKSTIHVVSLDSSKAFDKMWRSRLFYKLKSKVEPVIWRSLFMYYGMSEIVIKINGEKSKPAKITEGVKQG</sequence>
<evidence type="ECO:0000313" key="4">
    <source>
        <dbReference type="EMBL" id="CAF1016751.1"/>
    </source>
</evidence>
<evidence type="ECO:0000256" key="2">
    <source>
        <dbReference type="SAM" id="MobiDB-lite"/>
    </source>
</evidence>
<proteinExistence type="predicted"/>
<reference evidence="4" key="1">
    <citation type="submission" date="2021-02" db="EMBL/GenBank/DDBJ databases">
        <authorList>
            <person name="Nowell W R."/>
        </authorList>
    </citation>
    <scope>NUCLEOTIDE SEQUENCE</scope>
    <source>
        <strain evidence="4">Ploen Becks lab</strain>
    </source>
</reference>
<organism evidence="4 5">
    <name type="scientific">Brachionus calyciflorus</name>
    <dbReference type="NCBI Taxonomy" id="104777"/>
    <lineage>
        <taxon>Eukaryota</taxon>
        <taxon>Metazoa</taxon>
        <taxon>Spiralia</taxon>
        <taxon>Gnathifera</taxon>
        <taxon>Rotifera</taxon>
        <taxon>Eurotatoria</taxon>
        <taxon>Monogononta</taxon>
        <taxon>Pseudotrocha</taxon>
        <taxon>Ploima</taxon>
        <taxon>Brachionidae</taxon>
        <taxon>Brachionus</taxon>
    </lineage>
</organism>
<dbReference type="PROSITE" id="PS50878">
    <property type="entry name" value="RT_POL"/>
    <property type="match status" value="1"/>
</dbReference>
<feature type="region of interest" description="Disordered" evidence="2">
    <location>
        <begin position="19"/>
        <end position="39"/>
    </location>
</feature>
<evidence type="ECO:0000313" key="5">
    <source>
        <dbReference type="Proteomes" id="UP000663879"/>
    </source>
</evidence>
<feature type="coiled-coil region" evidence="1">
    <location>
        <begin position="41"/>
        <end position="68"/>
    </location>
</feature>
<feature type="region of interest" description="Disordered" evidence="2">
    <location>
        <begin position="114"/>
        <end position="133"/>
    </location>
</feature>
<keyword evidence="1" id="KW-0175">Coiled coil</keyword>